<dbReference type="OrthoDB" id="9960503at2"/>
<dbReference type="STRING" id="53378.BRW65_12925"/>
<accession>A0A1Q4HV09</accession>
<proteinExistence type="predicted"/>
<evidence type="ECO:0000313" key="2">
    <source>
        <dbReference type="Proteomes" id="UP000186438"/>
    </source>
</evidence>
<sequence length="71" mass="7515">MSVTEECLANSGACARGSTGQLPLPPSEHVAVVECVDAYRGLGLKEDVTKHESLRGFVFEVAIGKLNEVTP</sequence>
<dbReference type="AlphaFoldDB" id="A0A1Q4HV09"/>
<organism evidence="1 2">
    <name type="scientific">Mycobacterium paraffinicum</name>
    <dbReference type="NCBI Taxonomy" id="53378"/>
    <lineage>
        <taxon>Bacteria</taxon>
        <taxon>Bacillati</taxon>
        <taxon>Actinomycetota</taxon>
        <taxon>Actinomycetes</taxon>
        <taxon>Mycobacteriales</taxon>
        <taxon>Mycobacteriaceae</taxon>
        <taxon>Mycobacterium</taxon>
    </lineage>
</organism>
<dbReference type="EMBL" id="MPNT01000010">
    <property type="protein sequence ID" value="OJZ73530.1"/>
    <property type="molecule type" value="Genomic_DNA"/>
</dbReference>
<gene>
    <name evidence="1" type="ORF">BRW65_12925</name>
</gene>
<reference evidence="1 2" key="1">
    <citation type="submission" date="2016-11" db="EMBL/GenBank/DDBJ databases">
        <title>Genome sequences of unsequenced Mycobacteria.</title>
        <authorList>
            <person name="Greninger A.L."/>
            <person name="Fang F."/>
            <person name="Jerome K.R."/>
        </authorList>
    </citation>
    <scope>NUCLEOTIDE SEQUENCE [LARGE SCALE GENOMIC DNA]</scope>
    <source>
        <strain evidence="1 2">M11</strain>
    </source>
</reference>
<protein>
    <submittedName>
        <fullName evidence="1">Uncharacterized protein</fullName>
    </submittedName>
</protein>
<dbReference type="Proteomes" id="UP000186438">
    <property type="component" value="Unassembled WGS sequence"/>
</dbReference>
<comment type="caution">
    <text evidence="1">The sequence shown here is derived from an EMBL/GenBank/DDBJ whole genome shotgun (WGS) entry which is preliminary data.</text>
</comment>
<evidence type="ECO:0000313" key="1">
    <source>
        <dbReference type="EMBL" id="OJZ73530.1"/>
    </source>
</evidence>
<name>A0A1Q4HV09_9MYCO</name>
<keyword evidence="2" id="KW-1185">Reference proteome</keyword>